<organism evidence="21 22">
    <name type="scientific">Trichophyton rubrum</name>
    <name type="common">Athlete's foot fungus</name>
    <name type="synonym">Epidermophyton rubrum</name>
    <dbReference type="NCBI Taxonomy" id="5551"/>
    <lineage>
        <taxon>Eukaryota</taxon>
        <taxon>Fungi</taxon>
        <taxon>Dikarya</taxon>
        <taxon>Ascomycota</taxon>
        <taxon>Pezizomycotina</taxon>
        <taxon>Eurotiomycetes</taxon>
        <taxon>Eurotiomycetidae</taxon>
        <taxon>Onygenales</taxon>
        <taxon>Arthrodermataceae</taxon>
        <taxon>Trichophyton</taxon>
    </lineage>
</organism>
<evidence type="ECO:0000256" key="8">
    <source>
        <dbReference type="ARBA" id="ARBA00022692"/>
    </source>
</evidence>
<dbReference type="SUPFAM" id="SSF50998">
    <property type="entry name" value="Quinoprotein alcohol dehydrogenase-like"/>
    <property type="match status" value="1"/>
</dbReference>
<evidence type="ECO:0000256" key="9">
    <source>
        <dbReference type="ARBA" id="ARBA00022729"/>
    </source>
</evidence>
<reference evidence="21 22" key="1">
    <citation type="submission" date="2016-05" db="EMBL/GenBank/DDBJ databases">
        <title>Genome sequencing of Trichophyton rubrum CMCC(F)T1i isolated from hair.</title>
        <authorList>
            <person name="Zhan P."/>
            <person name="Tao Y."/>
            <person name="Liu W."/>
        </authorList>
    </citation>
    <scope>NUCLEOTIDE SEQUENCE [LARGE SCALE GENOMIC DNA]</scope>
    <source>
        <strain evidence="22">CMCC(F)T1i</strain>
    </source>
</reference>
<dbReference type="InterPro" id="IPR011047">
    <property type="entry name" value="Quinoprotein_ADH-like_sf"/>
</dbReference>
<dbReference type="PANTHER" id="PTHR21573">
    <property type="entry name" value="ER MEMBRANE PROTEIN COMPLEX SUBUNIT 1"/>
    <property type="match status" value="1"/>
</dbReference>
<dbReference type="InterPro" id="IPR018391">
    <property type="entry name" value="PQQ_b-propeller_rpt"/>
</dbReference>
<dbReference type="SMART" id="SM00564">
    <property type="entry name" value="PQQ"/>
    <property type="match status" value="3"/>
</dbReference>
<evidence type="ECO:0000256" key="14">
    <source>
        <dbReference type="ARBA" id="ARBA00023180"/>
    </source>
</evidence>
<keyword evidence="12" id="KW-1133">Transmembrane helix</keyword>
<keyword evidence="11" id="KW-0256">Endoplasmic reticulum</keyword>
<evidence type="ECO:0000256" key="10">
    <source>
        <dbReference type="ARBA" id="ARBA00022801"/>
    </source>
</evidence>
<evidence type="ECO:0000313" key="22">
    <source>
        <dbReference type="Proteomes" id="UP000243015"/>
    </source>
</evidence>
<keyword evidence="17 18" id="KW-0624">Polysaccharide degradation</keyword>
<dbReference type="InterPro" id="IPR058545">
    <property type="entry name" value="Beta-prop_EMC1_1st"/>
</dbReference>
<feature type="domain" description="ER membrane protein complex subunit 1 C-terminal" evidence="19">
    <location>
        <begin position="999"/>
        <end position="1218"/>
    </location>
</feature>
<feature type="domain" description="EMC1 first beta-propeller" evidence="20">
    <location>
        <begin position="289"/>
        <end position="699"/>
    </location>
</feature>
<keyword evidence="7" id="KW-0964">Secreted</keyword>
<dbReference type="GO" id="GO:0000272">
    <property type="term" value="P:polysaccharide catabolic process"/>
    <property type="evidence" value="ECO:0007669"/>
    <property type="project" value="UniProtKB-KW"/>
</dbReference>
<keyword evidence="13" id="KW-0472">Membrane</keyword>
<dbReference type="InterPro" id="IPR015943">
    <property type="entry name" value="WD40/YVTN_repeat-like_dom_sf"/>
</dbReference>
<evidence type="ECO:0000256" key="12">
    <source>
        <dbReference type="ARBA" id="ARBA00022989"/>
    </source>
</evidence>
<feature type="chain" id="PRO_5007949671" description="Endo-chitosanase" evidence="18">
    <location>
        <begin position="23"/>
        <end position="1221"/>
    </location>
</feature>
<dbReference type="GO" id="GO:0034975">
    <property type="term" value="P:protein folding in endoplasmic reticulum"/>
    <property type="evidence" value="ECO:0007669"/>
    <property type="project" value="TreeGrafter"/>
</dbReference>
<evidence type="ECO:0000256" key="7">
    <source>
        <dbReference type="ARBA" id="ARBA00022525"/>
    </source>
</evidence>
<feature type="signal peptide" evidence="18">
    <location>
        <begin position="1"/>
        <end position="22"/>
    </location>
</feature>
<keyword evidence="14" id="KW-0325">Glycoprotein</keyword>
<sequence>MALKTVLCVALCGLASLASAAGRPIPSNLKALFDHAKVPLIPPGNLDGHGQSGFLYCGDYEGVVYLKGPKGRLGDIDVDCDGANRSKGECANDLTGQGQTSFKDEVQGYGLDDLDANLHGYVVFGNEGKRPSYLPSDSGIEPLSVIAVVCNNRLFYGIWGDTNGNTDTGEVAISLARACFPENNLTGNNGHEEHDVLFVAFKGEEAKPGANGADWKADNFNTFEESLAHIGDRLVAKIGPKASESTGVAMPTPSSPHGGLITITVVLVTVVVIAGSSLLWASLVPSALAILADEAYHIDYHHALLGQPGAANTFFHRSSPSSVASLLYTHSDKNILGAVNPKDGSVVWRQNVTEYFPQAVGSSNEAFLRAADNDDALVSAFGSGVSAWDAIDGRFRWIQRVTDGVVKDLELVPDRPEEIMYRHDVLVLLGDKKGVLRRLDIDSGSAVWEFKDESNDVPFQVSVASKSTGYYVALQHASRSGYKIKVTALDLAKGKQTGSQYTLNSDTEVFGPESILLVGRNAAAPLIAWTDKANTVLKINVLGSNTIESIKVEHEGVRHIKIHVSQSSSGPAHFLVEYRTDSASWADVYHINIKTTSITKAYSLPKIQGHSVITAGTNTNNENLYFTRITPTEVIIYSSVSDKAQGTWKTSEVLPEKSQNAVSEVVALESGVSVRFAQVEESGDWSLVLNGKLQWTRPESLTEAIAAAWTDLNDGVTLARELEVEGHQSVPMAYAHRLIRHLKAIQQGFPDWLMEMPMRVLTSFMPSDISDLIQFGLGQQIILATRTGRVAALDSGRHGKVMWNIKAVENDLDWGVKAITTQLGLATVHVDDGSTLQVNITTGEVTSRTPPTQKVASIAFVPDGAADFKVGVEEHGVPTESAYVNGIDAFLVTRSGDKRILGWNTSKSKAPMWEFTVPEGQKIIHATARPAHDPVASVGKVLGDRSVLYKYLNHNLALITATGESTVDFYLLDGVSGQILHTARYTNVDITQPIASVISENWFAYSFWADTSEVSAAKGYQLIVSELYESSTPNDRGVLGDAANYSSITNITMPHVISQAYMIPEAISNMAVTQTRQGISIRQLLCTLPASRSIVGIPRPILDPRRPVGRDPTAQEAEEGLMKYNPNLEFDPKWHLTHSRDVMGIQHVESSPTLLESTTLIFSYGFDIFGTRLAPSQPFDILDKGFSKIQLLLTVVALMAGVSALAPLARSKQVNLQWKSS</sequence>
<dbReference type="Pfam" id="PF07774">
    <property type="entry name" value="EMC1_C"/>
    <property type="match status" value="1"/>
</dbReference>
<keyword evidence="15" id="KW-0119">Carbohydrate metabolism</keyword>
<comment type="similarity">
    <text evidence="4 18">Belongs to the glycosyl hydrolase 75 family.</text>
</comment>
<comment type="subcellular location">
    <subcellularLocation>
        <location evidence="2">Endoplasmic reticulum membrane</location>
        <topology evidence="2">Single-pass type I membrane protein</topology>
    </subcellularLocation>
    <subcellularLocation>
        <location evidence="3 18">Secreted</location>
    </subcellularLocation>
</comment>
<proteinExistence type="inferred from homology"/>
<evidence type="ECO:0000259" key="19">
    <source>
        <dbReference type="Pfam" id="PF07774"/>
    </source>
</evidence>
<dbReference type="AlphaFoldDB" id="A0A178F2X6"/>
<accession>A0A178F2X6</accession>
<evidence type="ECO:0000256" key="15">
    <source>
        <dbReference type="ARBA" id="ARBA00023277"/>
    </source>
</evidence>
<evidence type="ECO:0000256" key="1">
    <source>
        <dbReference type="ARBA" id="ARBA00000405"/>
    </source>
</evidence>
<dbReference type="EMBL" id="LHPM01000012">
    <property type="protein sequence ID" value="OAL66720.1"/>
    <property type="molecule type" value="Genomic_DNA"/>
</dbReference>
<dbReference type="InterPro" id="IPR009939">
    <property type="entry name" value="Chitosanase_fungal"/>
</dbReference>
<dbReference type="Gene3D" id="2.130.10.10">
    <property type="entry name" value="YVTN repeat-like/Quinoprotein amine dehydrogenase"/>
    <property type="match status" value="1"/>
</dbReference>
<evidence type="ECO:0000256" key="11">
    <source>
        <dbReference type="ARBA" id="ARBA00022824"/>
    </source>
</evidence>
<evidence type="ECO:0000256" key="2">
    <source>
        <dbReference type="ARBA" id="ARBA00004115"/>
    </source>
</evidence>
<evidence type="ECO:0000256" key="18">
    <source>
        <dbReference type="RuleBase" id="RU361208"/>
    </source>
</evidence>
<gene>
    <name evidence="21" type="ORF">A7C99_2111</name>
</gene>
<dbReference type="VEuPathDB" id="FungiDB:TERG_04330"/>
<evidence type="ECO:0000256" key="16">
    <source>
        <dbReference type="ARBA" id="ARBA00023295"/>
    </source>
</evidence>
<evidence type="ECO:0000256" key="4">
    <source>
        <dbReference type="ARBA" id="ARBA00007799"/>
    </source>
</evidence>
<dbReference type="GO" id="GO:0005576">
    <property type="term" value="C:extracellular region"/>
    <property type="evidence" value="ECO:0007669"/>
    <property type="project" value="UniProtKB-SubCell"/>
</dbReference>
<dbReference type="Pfam" id="PF25293">
    <property type="entry name" value="Beta-prop_EMC1_N"/>
    <property type="match status" value="1"/>
</dbReference>
<evidence type="ECO:0000259" key="20">
    <source>
        <dbReference type="Pfam" id="PF25293"/>
    </source>
</evidence>
<dbReference type="InterPro" id="IPR026895">
    <property type="entry name" value="EMC1"/>
</dbReference>
<dbReference type="VEuPathDB" id="FungiDB:TERG_04329"/>
<evidence type="ECO:0000313" key="21">
    <source>
        <dbReference type="EMBL" id="OAL66720.1"/>
    </source>
</evidence>
<dbReference type="GO" id="GO:0072546">
    <property type="term" value="C:EMC complex"/>
    <property type="evidence" value="ECO:0007669"/>
    <property type="project" value="InterPro"/>
</dbReference>
<comment type="subunit">
    <text evidence="6">Component of the ER membrane protein complex (EMC).</text>
</comment>
<keyword evidence="10 18" id="KW-0378">Hydrolase</keyword>
<dbReference type="EC" id="3.2.1.132" evidence="18"/>
<evidence type="ECO:0000256" key="17">
    <source>
        <dbReference type="ARBA" id="ARBA00023326"/>
    </source>
</evidence>
<comment type="catalytic activity">
    <reaction evidence="1 18">
        <text>Endohydrolysis of beta-(1-&gt;4)-linkages between D-glucosamine residues in a partly acetylated chitosan.</text>
        <dbReference type="EC" id="3.2.1.132"/>
    </reaction>
</comment>
<keyword evidence="8" id="KW-0812">Transmembrane</keyword>
<keyword evidence="16 18" id="KW-0326">Glycosidase</keyword>
<evidence type="ECO:0000256" key="5">
    <source>
        <dbReference type="ARBA" id="ARBA00007904"/>
    </source>
</evidence>
<evidence type="ECO:0000256" key="3">
    <source>
        <dbReference type="ARBA" id="ARBA00004613"/>
    </source>
</evidence>
<dbReference type="InterPro" id="IPR011678">
    <property type="entry name" value="EMC1_C"/>
</dbReference>
<comment type="similarity">
    <text evidence="5">Belongs to the EMC1 family.</text>
</comment>
<comment type="function">
    <text evidence="18">Chitosanase catalyzing the endo-type cleavage of chitosan, the deacylated form of chitin. Chitosanase may be crucial in the degradation of the deacetylated portion of chitin in the fungal cell wall.</text>
</comment>
<dbReference type="GO" id="GO:0016977">
    <property type="term" value="F:chitosanase activity"/>
    <property type="evidence" value="ECO:0007669"/>
    <property type="project" value="UniProtKB-EC"/>
</dbReference>
<dbReference type="Proteomes" id="UP000243015">
    <property type="component" value="Unassembled WGS sequence"/>
</dbReference>
<dbReference type="Pfam" id="PF07335">
    <property type="entry name" value="Glyco_hydro_75"/>
    <property type="match status" value="1"/>
</dbReference>
<evidence type="ECO:0000256" key="6">
    <source>
        <dbReference type="ARBA" id="ARBA00011276"/>
    </source>
</evidence>
<protein>
    <recommendedName>
        <fullName evidence="18">Endo-chitosanase</fullName>
        <ecNumber evidence="18">3.2.1.132</ecNumber>
    </recommendedName>
</protein>
<comment type="caution">
    <text evidence="21">The sequence shown here is derived from an EMBL/GenBank/DDBJ whole genome shotgun (WGS) entry which is preliminary data.</text>
</comment>
<name>A0A178F2X6_TRIRU</name>
<evidence type="ECO:0000256" key="13">
    <source>
        <dbReference type="ARBA" id="ARBA00023136"/>
    </source>
</evidence>
<dbReference type="PANTHER" id="PTHR21573:SF0">
    <property type="entry name" value="ER MEMBRANE PROTEIN COMPLEX SUBUNIT 1"/>
    <property type="match status" value="1"/>
</dbReference>
<keyword evidence="9 18" id="KW-0732">Signal</keyword>